<comment type="caution">
    <text evidence="1">The sequence shown here is derived from an EMBL/GenBank/DDBJ whole genome shotgun (WGS) entry which is preliminary data.</text>
</comment>
<evidence type="ECO:0000313" key="1">
    <source>
        <dbReference type="EMBL" id="EQD29782.1"/>
    </source>
</evidence>
<reference evidence="1" key="2">
    <citation type="journal article" date="2014" name="ISME J.">
        <title>Microbial stratification in low pH oxic and suboxic macroscopic growths along an acid mine drainage.</title>
        <authorList>
            <person name="Mendez-Garcia C."/>
            <person name="Mesa V."/>
            <person name="Sprenger R.R."/>
            <person name="Richter M."/>
            <person name="Diez M.S."/>
            <person name="Solano J."/>
            <person name="Bargiela R."/>
            <person name="Golyshina O.V."/>
            <person name="Manteca A."/>
            <person name="Ramos J.L."/>
            <person name="Gallego J.R."/>
            <person name="Llorente I."/>
            <person name="Martins Dos Santos V.A."/>
            <person name="Jensen O.N."/>
            <person name="Pelaez A.I."/>
            <person name="Sanchez J."/>
            <person name="Ferrer M."/>
        </authorList>
    </citation>
    <scope>NUCLEOTIDE SEQUENCE</scope>
</reference>
<proteinExistence type="predicted"/>
<gene>
    <name evidence="1" type="ORF">B1B_18594</name>
</gene>
<dbReference type="SUPFAM" id="SSF117281">
    <property type="entry name" value="Kelch motif"/>
    <property type="match status" value="1"/>
</dbReference>
<accession>T0YDB0</accession>
<dbReference type="InterPro" id="IPR015915">
    <property type="entry name" value="Kelch-typ_b-propeller"/>
</dbReference>
<reference evidence="1" key="1">
    <citation type="submission" date="2013-08" db="EMBL/GenBank/DDBJ databases">
        <authorList>
            <person name="Mendez C."/>
            <person name="Richter M."/>
            <person name="Ferrer M."/>
            <person name="Sanchez J."/>
        </authorList>
    </citation>
    <scope>NUCLEOTIDE SEQUENCE</scope>
</reference>
<protein>
    <submittedName>
        <fullName evidence="1">Uncharacterized protein</fullName>
    </submittedName>
</protein>
<dbReference type="AlphaFoldDB" id="T0YDB0"/>
<organism evidence="1">
    <name type="scientific">mine drainage metagenome</name>
    <dbReference type="NCBI Taxonomy" id="410659"/>
    <lineage>
        <taxon>unclassified sequences</taxon>
        <taxon>metagenomes</taxon>
        <taxon>ecological metagenomes</taxon>
    </lineage>
</organism>
<feature type="non-terminal residue" evidence="1">
    <location>
        <position position="1"/>
    </location>
</feature>
<dbReference type="EMBL" id="AUZY01012447">
    <property type="protein sequence ID" value="EQD29782.1"/>
    <property type="molecule type" value="Genomic_DNA"/>
</dbReference>
<dbReference type="Gene3D" id="2.120.10.80">
    <property type="entry name" value="Kelch-type beta propeller"/>
    <property type="match status" value="1"/>
</dbReference>
<name>T0YDB0_9ZZZZ</name>
<sequence>TQQLILFGGYSSNGYLNDTWLWNGDWTQLNPTTIPSGRQGAVMSYDKNSKQLILFSGLDVGEYLNDTWQWEILANGGAGFFDQNPGASGYLSLGGAGGMGGNGVPGGFPYPFNNNNLTGGDGQRATFPGYGGGGGGGGLLGASRGGDGANGQINLWFYD</sequence>